<evidence type="ECO:0000256" key="6">
    <source>
        <dbReference type="ARBA" id="ARBA00022729"/>
    </source>
</evidence>
<keyword evidence="13" id="KW-1015">Disulfide bond</keyword>
<dbReference type="FunFam" id="3.30.200.20:FF:000330">
    <property type="entry name" value="G-type lectin S-receptor-like serine/threonine-protein kinase At4g03230"/>
    <property type="match status" value="1"/>
</dbReference>
<keyword evidence="12 18" id="KW-0472">Membrane</keyword>
<evidence type="ECO:0000256" key="2">
    <source>
        <dbReference type="ARBA" id="ARBA00022475"/>
    </source>
</evidence>
<dbReference type="SMART" id="SM00473">
    <property type="entry name" value="PAN_AP"/>
    <property type="match status" value="1"/>
</dbReference>
<keyword evidence="4 16" id="KW-0808">Transferase</keyword>
<evidence type="ECO:0000256" key="9">
    <source>
        <dbReference type="ARBA" id="ARBA00022777"/>
    </source>
</evidence>
<evidence type="ECO:0000256" key="19">
    <source>
        <dbReference type="SAM" id="SignalP"/>
    </source>
</evidence>
<dbReference type="InterPro" id="IPR024171">
    <property type="entry name" value="SRK-like_kinase"/>
</dbReference>
<proteinExistence type="inferred from homology"/>
<keyword evidence="24" id="KW-1185">Reference proteome</keyword>
<dbReference type="PROSITE" id="PS50927">
    <property type="entry name" value="BULB_LECTIN"/>
    <property type="match status" value="1"/>
</dbReference>
<dbReference type="EMBL" id="CM010723">
    <property type="protein sequence ID" value="RZC75803.1"/>
    <property type="molecule type" value="Genomic_DNA"/>
</dbReference>
<name>A0A4Y7KR34_PAPSO</name>
<comment type="catalytic activity">
    <reaction evidence="16">
        <text>L-seryl-[protein] + ATP = O-phospho-L-seryl-[protein] + ADP + H(+)</text>
        <dbReference type="Rhea" id="RHEA:17989"/>
        <dbReference type="Rhea" id="RHEA-COMP:9863"/>
        <dbReference type="Rhea" id="RHEA-COMP:11604"/>
        <dbReference type="ChEBI" id="CHEBI:15378"/>
        <dbReference type="ChEBI" id="CHEBI:29999"/>
        <dbReference type="ChEBI" id="CHEBI:30616"/>
        <dbReference type="ChEBI" id="CHEBI:83421"/>
        <dbReference type="ChEBI" id="CHEBI:456216"/>
        <dbReference type="EC" id="2.7.11.1"/>
    </reaction>
</comment>
<sequence length="878" mass="98494">MDAIRNNSGIFLCVVLFSFAMCSKPHHIIAADTISSGDSLTGNQTIISKRDRFVLGFFRPGTSQNYYIGIWYSYNRVSVQTVVWVANRDAPLRDPTSSMLTLLDGNLVLLSGFSNTPIWSTNLASRTLNTTQVVLGDDGNLVLRDGSNPSVVIWQSFDYPAYTWLPGAKIGFNKKTNQSQTLTSWRSREDPAMGLYSFESGPSGTSQYALYWNNSIIYWNSGEWHEKSKFFVSAPEMRLNYIFNYSCVSNVNESYFTYSLYNNSIISRFVMDFTGRVQQLTWSQTTQRWDLFWSVPKRPCEAFGNCGPFGYCNQDTWSCECLPGFVPRSPPDWSLQDSTGGCVRSTPLKCRSKDSFSPVPVSNLPIPRFDQRMLTAEICKSACEDTCSCYAYAFDYGCELWEDGDIINLINITSSRTPQLFYLRRAATKIYSLSPVSSSLEPVSTFEVRKSIVWKIVVPVFLLVGVSGYIYLFKRNKANKRGENTFSFLLAGATASCCLIISSLFSSLHEYPGSLKGLHGVLTDLLKFNPTYNGVPIANMFDDGKTKGETQDLQIFNLACLANATNNFSLKNKLGEGGFGPVYKGKLPNEKEIAVKRLSKSSGQGIEEFKNEVLLISKLQHRNLVKLLGCCVEGEEYMLIYEYMSKGSLDAFLFDPKKKAQLDWDKRFNIIGGIAHGLLYLHRDSRLRVIHRDLKVSNILLDENMNPKISDFGMARIFGGDQAIDNTNRVVGTFGYMSPEYITKGTFSEKSDVFSFGVLILEIVSSKSNNSFDNPEQPLDNLLLHTWRLWSEGKWSEVVDEGLGDLYCPIEVMKCVHIGLLCVQNGAINRPTMAEVDFMLTGETDRPIPKEPPYTFTTSSDKPGSSNNNVTLSSIEGR</sequence>
<dbReference type="PROSITE" id="PS00108">
    <property type="entry name" value="PROTEIN_KINASE_ST"/>
    <property type="match status" value="1"/>
</dbReference>
<dbReference type="InterPro" id="IPR001245">
    <property type="entry name" value="Ser-Thr/Tyr_kinase_cat_dom"/>
</dbReference>
<dbReference type="InterPro" id="IPR003609">
    <property type="entry name" value="Pan_app"/>
</dbReference>
<keyword evidence="14" id="KW-0675">Receptor</keyword>
<dbReference type="Proteomes" id="UP000316621">
    <property type="component" value="Chromosome 9"/>
</dbReference>
<dbReference type="PANTHER" id="PTHR27002">
    <property type="entry name" value="RECEPTOR-LIKE SERINE/THREONINE-PROTEIN KINASE SD1-8"/>
    <property type="match status" value="1"/>
</dbReference>
<evidence type="ECO:0000313" key="23">
    <source>
        <dbReference type="EMBL" id="RZC75803.1"/>
    </source>
</evidence>
<evidence type="ECO:0000256" key="16">
    <source>
        <dbReference type="PIRNR" id="PIRNR000641"/>
    </source>
</evidence>
<dbReference type="SMART" id="SM00108">
    <property type="entry name" value="B_lectin"/>
    <property type="match status" value="1"/>
</dbReference>
<dbReference type="FunFam" id="1.10.510.10:FF:000345">
    <property type="entry name" value="G-type lectin S-receptor-like serine/threonine-protein kinase"/>
    <property type="match status" value="1"/>
</dbReference>
<keyword evidence="2" id="KW-1003">Cell membrane</keyword>
<dbReference type="InterPro" id="IPR001480">
    <property type="entry name" value="Bulb-type_lectin_dom"/>
</dbReference>
<dbReference type="InterPro" id="IPR000719">
    <property type="entry name" value="Prot_kinase_dom"/>
</dbReference>
<evidence type="ECO:0000256" key="5">
    <source>
        <dbReference type="ARBA" id="ARBA00022692"/>
    </source>
</evidence>
<keyword evidence="8 16" id="KW-0547">Nucleotide-binding</keyword>
<evidence type="ECO:0000256" key="17">
    <source>
        <dbReference type="SAM" id="MobiDB-lite"/>
    </source>
</evidence>
<keyword evidence="3 16" id="KW-0723">Serine/threonine-protein kinase</keyword>
<evidence type="ECO:0000256" key="8">
    <source>
        <dbReference type="ARBA" id="ARBA00022741"/>
    </source>
</evidence>
<accession>A0A4Y7KR34</accession>
<dbReference type="CDD" id="cd14066">
    <property type="entry name" value="STKc_IRAK"/>
    <property type="match status" value="1"/>
</dbReference>
<keyword evidence="10 16" id="KW-0067">ATP-binding</keyword>
<evidence type="ECO:0000256" key="13">
    <source>
        <dbReference type="ARBA" id="ARBA00023157"/>
    </source>
</evidence>
<feature type="signal peptide" evidence="19">
    <location>
        <begin position="1"/>
        <end position="25"/>
    </location>
</feature>
<evidence type="ECO:0000256" key="4">
    <source>
        <dbReference type="ARBA" id="ARBA00022679"/>
    </source>
</evidence>
<dbReference type="SUPFAM" id="SSF56112">
    <property type="entry name" value="Protein kinase-like (PK-like)"/>
    <property type="match status" value="1"/>
</dbReference>
<feature type="region of interest" description="Disordered" evidence="17">
    <location>
        <begin position="844"/>
        <end position="878"/>
    </location>
</feature>
<dbReference type="InterPro" id="IPR000858">
    <property type="entry name" value="S_locus_glycoprot_dom"/>
</dbReference>
<dbReference type="Gramene" id="RZC75803">
    <property type="protein sequence ID" value="RZC75803"/>
    <property type="gene ID" value="C5167_000124"/>
</dbReference>
<evidence type="ECO:0000259" key="20">
    <source>
        <dbReference type="PROSITE" id="PS50011"/>
    </source>
</evidence>
<dbReference type="GO" id="GO:0005524">
    <property type="term" value="F:ATP binding"/>
    <property type="evidence" value="ECO:0007669"/>
    <property type="project" value="UniProtKB-KW"/>
</dbReference>
<evidence type="ECO:0000259" key="22">
    <source>
        <dbReference type="PROSITE" id="PS50948"/>
    </source>
</evidence>
<feature type="chain" id="PRO_5021491695" description="Receptor-like serine/threonine-protein kinase" evidence="19">
    <location>
        <begin position="26"/>
        <end position="878"/>
    </location>
</feature>
<evidence type="ECO:0000256" key="15">
    <source>
        <dbReference type="ARBA" id="ARBA00023180"/>
    </source>
</evidence>
<dbReference type="GO" id="GO:0005886">
    <property type="term" value="C:plasma membrane"/>
    <property type="evidence" value="ECO:0007669"/>
    <property type="project" value="UniProtKB-SubCell"/>
</dbReference>
<dbReference type="GO" id="GO:0030246">
    <property type="term" value="F:carbohydrate binding"/>
    <property type="evidence" value="ECO:0007669"/>
    <property type="project" value="UniProtKB-KW"/>
</dbReference>
<dbReference type="Gene3D" id="1.10.510.10">
    <property type="entry name" value="Transferase(Phosphotransferase) domain 1"/>
    <property type="match status" value="1"/>
</dbReference>
<gene>
    <name evidence="23" type="ORF">C5167_000124</name>
</gene>
<comment type="similarity">
    <text evidence="16">Belongs to the protein kinase superfamily. Ser/Thr protein kinase family.</text>
</comment>
<organism evidence="23 24">
    <name type="scientific">Papaver somniferum</name>
    <name type="common">Opium poppy</name>
    <dbReference type="NCBI Taxonomy" id="3469"/>
    <lineage>
        <taxon>Eukaryota</taxon>
        <taxon>Viridiplantae</taxon>
        <taxon>Streptophyta</taxon>
        <taxon>Embryophyta</taxon>
        <taxon>Tracheophyta</taxon>
        <taxon>Spermatophyta</taxon>
        <taxon>Magnoliopsida</taxon>
        <taxon>Ranunculales</taxon>
        <taxon>Papaveraceae</taxon>
        <taxon>Papaveroideae</taxon>
        <taxon>Papaver</taxon>
    </lineage>
</organism>
<dbReference type="SMART" id="SM00220">
    <property type="entry name" value="S_TKc"/>
    <property type="match status" value="1"/>
</dbReference>
<dbReference type="PROSITE" id="PS50011">
    <property type="entry name" value="PROTEIN_KINASE_DOM"/>
    <property type="match status" value="1"/>
</dbReference>
<comment type="catalytic activity">
    <reaction evidence="16">
        <text>L-threonyl-[protein] + ATP = O-phospho-L-threonyl-[protein] + ADP + H(+)</text>
        <dbReference type="Rhea" id="RHEA:46608"/>
        <dbReference type="Rhea" id="RHEA-COMP:11060"/>
        <dbReference type="Rhea" id="RHEA-COMP:11605"/>
        <dbReference type="ChEBI" id="CHEBI:15378"/>
        <dbReference type="ChEBI" id="CHEBI:30013"/>
        <dbReference type="ChEBI" id="CHEBI:30616"/>
        <dbReference type="ChEBI" id="CHEBI:61977"/>
        <dbReference type="ChEBI" id="CHEBI:456216"/>
        <dbReference type="EC" id="2.7.11.1"/>
    </reaction>
</comment>
<dbReference type="AlphaFoldDB" id="A0A4Y7KR34"/>
<reference evidence="23 24" key="1">
    <citation type="journal article" date="2018" name="Science">
        <title>The opium poppy genome and morphinan production.</title>
        <authorList>
            <person name="Guo L."/>
            <person name="Winzer T."/>
            <person name="Yang X."/>
            <person name="Li Y."/>
            <person name="Ning Z."/>
            <person name="He Z."/>
            <person name="Teodor R."/>
            <person name="Lu Y."/>
            <person name="Bowser T.A."/>
            <person name="Graham I.A."/>
            <person name="Ye K."/>
        </authorList>
    </citation>
    <scope>NUCLEOTIDE SEQUENCE [LARGE SCALE GENOMIC DNA]</scope>
    <source>
        <strain evidence="24">cv. HN1</strain>
        <tissue evidence="23">Leaves</tissue>
    </source>
</reference>
<dbReference type="Pfam" id="PF08276">
    <property type="entry name" value="PAN_2"/>
    <property type="match status" value="1"/>
</dbReference>
<evidence type="ECO:0000259" key="21">
    <source>
        <dbReference type="PROSITE" id="PS50927"/>
    </source>
</evidence>
<keyword evidence="15" id="KW-0325">Glycoprotein</keyword>
<evidence type="ECO:0000256" key="10">
    <source>
        <dbReference type="ARBA" id="ARBA00022840"/>
    </source>
</evidence>
<dbReference type="EC" id="2.7.11.1" evidence="16"/>
<keyword evidence="11 18" id="KW-1133">Transmembrane helix</keyword>
<evidence type="ECO:0000256" key="14">
    <source>
        <dbReference type="ARBA" id="ARBA00023170"/>
    </source>
</evidence>
<evidence type="ECO:0000256" key="1">
    <source>
        <dbReference type="ARBA" id="ARBA00004251"/>
    </source>
</evidence>
<comment type="subcellular location">
    <subcellularLocation>
        <location evidence="1">Cell membrane</location>
        <topology evidence="1">Single-pass type I membrane protein</topology>
    </subcellularLocation>
</comment>
<dbReference type="InterPro" id="IPR036426">
    <property type="entry name" value="Bulb-type_lectin_dom_sf"/>
</dbReference>
<dbReference type="GO" id="GO:0048544">
    <property type="term" value="P:recognition of pollen"/>
    <property type="evidence" value="ECO:0007669"/>
    <property type="project" value="InterPro"/>
</dbReference>
<dbReference type="Gene3D" id="3.30.200.20">
    <property type="entry name" value="Phosphorylase Kinase, domain 1"/>
    <property type="match status" value="1"/>
</dbReference>
<feature type="transmembrane region" description="Helical" evidence="18">
    <location>
        <begin position="485"/>
        <end position="505"/>
    </location>
</feature>
<dbReference type="Pfam" id="PF01453">
    <property type="entry name" value="B_lectin"/>
    <property type="match status" value="1"/>
</dbReference>
<evidence type="ECO:0000256" key="7">
    <source>
        <dbReference type="ARBA" id="ARBA00022734"/>
    </source>
</evidence>
<feature type="compositionally biased region" description="Polar residues" evidence="17">
    <location>
        <begin position="855"/>
        <end position="878"/>
    </location>
</feature>
<evidence type="ECO:0000256" key="18">
    <source>
        <dbReference type="SAM" id="Phobius"/>
    </source>
</evidence>
<dbReference type="PANTHER" id="PTHR27002:SF851">
    <property type="entry name" value="G-TYPE LECTIN S-RECEPTOR-LIKE SERINE_THREONINE-PROTEIN KINASE SD1-1"/>
    <property type="match status" value="1"/>
</dbReference>
<evidence type="ECO:0000256" key="12">
    <source>
        <dbReference type="ARBA" id="ARBA00023136"/>
    </source>
</evidence>
<feature type="domain" description="Apple" evidence="22">
    <location>
        <begin position="350"/>
        <end position="426"/>
    </location>
</feature>
<keyword evidence="5 18" id="KW-0812">Transmembrane</keyword>
<keyword evidence="6 19" id="KW-0732">Signal</keyword>
<keyword evidence="7" id="KW-0430">Lectin</keyword>
<dbReference type="CDD" id="cd00028">
    <property type="entry name" value="B_lectin"/>
    <property type="match status" value="1"/>
</dbReference>
<evidence type="ECO:0000313" key="24">
    <source>
        <dbReference type="Proteomes" id="UP000316621"/>
    </source>
</evidence>
<dbReference type="SUPFAM" id="SSF51110">
    <property type="entry name" value="alpha-D-mannose-specific plant lectins"/>
    <property type="match status" value="1"/>
</dbReference>
<evidence type="ECO:0000256" key="3">
    <source>
        <dbReference type="ARBA" id="ARBA00022527"/>
    </source>
</evidence>
<evidence type="ECO:0000256" key="11">
    <source>
        <dbReference type="ARBA" id="ARBA00022989"/>
    </source>
</evidence>
<dbReference type="Pfam" id="PF07714">
    <property type="entry name" value="PK_Tyr_Ser-Thr"/>
    <property type="match status" value="1"/>
</dbReference>
<dbReference type="PIRSF" id="PIRSF000641">
    <property type="entry name" value="SRK"/>
    <property type="match status" value="1"/>
</dbReference>
<dbReference type="GO" id="GO:0045087">
    <property type="term" value="P:innate immune response"/>
    <property type="evidence" value="ECO:0007669"/>
    <property type="project" value="UniProtKB-ARBA"/>
</dbReference>
<dbReference type="PROSITE" id="PS50948">
    <property type="entry name" value="PAN"/>
    <property type="match status" value="1"/>
</dbReference>
<dbReference type="Pfam" id="PF00954">
    <property type="entry name" value="S_locus_glycop"/>
    <property type="match status" value="1"/>
</dbReference>
<feature type="domain" description="Bulb-type lectin" evidence="21">
    <location>
        <begin position="31"/>
        <end position="156"/>
    </location>
</feature>
<dbReference type="InterPro" id="IPR008271">
    <property type="entry name" value="Ser/Thr_kinase_AS"/>
</dbReference>
<dbReference type="Gene3D" id="2.90.10.10">
    <property type="entry name" value="Bulb-type lectin domain"/>
    <property type="match status" value="1"/>
</dbReference>
<dbReference type="InterPro" id="IPR011009">
    <property type="entry name" value="Kinase-like_dom_sf"/>
</dbReference>
<keyword evidence="9 16" id="KW-0418">Kinase</keyword>
<feature type="transmembrane region" description="Helical" evidence="18">
    <location>
        <begin position="452"/>
        <end position="473"/>
    </location>
</feature>
<dbReference type="FunFam" id="2.90.10.10:FF:000002">
    <property type="entry name" value="Serine/threonine-protein kinase"/>
    <property type="match status" value="1"/>
</dbReference>
<dbReference type="GO" id="GO:0106310">
    <property type="term" value="F:protein serine kinase activity"/>
    <property type="evidence" value="ECO:0007669"/>
    <property type="project" value="RHEA"/>
</dbReference>
<protein>
    <recommendedName>
        <fullName evidence="16">Receptor-like serine/threonine-protein kinase</fullName>
        <ecNumber evidence="16">2.7.11.1</ecNumber>
    </recommendedName>
</protein>
<feature type="domain" description="Protein kinase" evidence="20">
    <location>
        <begin position="568"/>
        <end position="840"/>
    </location>
</feature>
<dbReference type="GO" id="GO:0004674">
    <property type="term" value="F:protein serine/threonine kinase activity"/>
    <property type="evidence" value="ECO:0007669"/>
    <property type="project" value="UniProtKB-KW"/>
</dbReference>